<dbReference type="AlphaFoldDB" id="A0A8J3DMK5"/>
<gene>
    <name evidence="3" type="ORF">GCM10007047_31590</name>
</gene>
<comment type="caution">
    <text evidence="3">The sequence shown here is derived from an EMBL/GenBank/DDBJ whole genome shotgun (WGS) entry which is preliminary data.</text>
</comment>
<evidence type="ECO:0000313" key="4">
    <source>
        <dbReference type="Proteomes" id="UP000642829"/>
    </source>
</evidence>
<dbReference type="Pfam" id="PF08751">
    <property type="entry name" value="TrwC"/>
    <property type="match status" value="1"/>
</dbReference>
<dbReference type="Gene3D" id="3.40.50.300">
    <property type="entry name" value="P-loop containing nucleotide triphosphate hydrolases"/>
    <property type="match status" value="1"/>
</dbReference>
<organism evidence="3 4">
    <name type="scientific">Cerasicoccus arenae</name>
    <dbReference type="NCBI Taxonomy" id="424488"/>
    <lineage>
        <taxon>Bacteria</taxon>
        <taxon>Pseudomonadati</taxon>
        <taxon>Verrucomicrobiota</taxon>
        <taxon>Opitutia</taxon>
        <taxon>Puniceicoccales</taxon>
        <taxon>Cerasicoccaceae</taxon>
        <taxon>Cerasicoccus</taxon>
    </lineage>
</organism>
<proteinExistence type="predicted"/>
<dbReference type="InterPro" id="IPR003593">
    <property type="entry name" value="AAA+_ATPase"/>
</dbReference>
<evidence type="ECO:0000256" key="1">
    <source>
        <dbReference type="SAM" id="MobiDB-lite"/>
    </source>
</evidence>
<reference evidence="3" key="1">
    <citation type="journal article" date="2014" name="Int. J. Syst. Evol. Microbiol.">
        <title>Complete genome sequence of Corynebacterium casei LMG S-19264T (=DSM 44701T), isolated from a smear-ripened cheese.</title>
        <authorList>
            <consortium name="US DOE Joint Genome Institute (JGI-PGF)"/>
            <person name="Walter F."/>
            <person name="Albersmeier A."/>
            <person name="Kalinowski J."/>
            <person name="Ruckert C."/>
        </authorList>
    </citation>
    <scope>NUCLEOTIDE SEQUENCE</scope>
    <source>
        <strain evidence="3">KCTC 12870</strain>
    </source>
</reference>
<dbReference type="SUPFAM" id="SSF52540">
    <property type="entry name" value="P-loop containing nucleoside triphosphate hydrolases"/>
    <property type="match status" value="2"/>
</dbReference>
<feature type="domain" description="AAA+ ATPase" evidence="2">
    <location>
        <begin position="398"/>
        <end position="527"/>
    </location>
</feature>
<evidence type="ECO:0000259" key="2">
    <source>
        <dbReference type="SMART" id="SM00382"/>
    </source>
</evidence>
<dbReference type="Pfam" id="PF13604">
    <property type="entry name" value="AAA_30"/>
    <property type="match status" value="1"/>
</dbReference>
<dbReference type="InterPro" id="IPR014862">
    <property type="entry name" value="TrwC"/>
</dbReference>
<name>A0A8J3DMK5_9BACT</name>
<protein>
    <recommendedName>
        <fullName evidence="2">AAA+ ATPase domain-containing protein</fullName>
    </recommendedName>
</protein>
<dbReference type="InterPro" id="IPR027417">
    <property type="entry name" value="P-loop_NTPase"/>
</dbReference>
<evidence type="ECO:0000313" key="3">
    <source>
        <dbReference type="EMBL" id="GHC11919.1"/>
    </source>
</evidence>
<keyword evidence="4" id="KW-1185">Reference proteome</keyword>
<dbReference type="Proteomes" id="UP000642829">
    <property type="component" value="Unassembled WGS sequence"/>
</dbReference>
<feature type="region of interest" description="Disordered" evidence="1">
    <location>
        <begin position="15"/>
        <end position="38"/>
    </location>
</feature>
<feature type="compositionally biased region" description="Basic and acidic residues" evidence="1">
    <location>
        <begin position="15"/>
        <end position="35"/>
    </location>
</feature>
<dbReference type="NCBIfam" id="NF041492">
    <property type="entry name" value="MobF"/>
    <property type="match status" value="1"/>
</dbReference>
<reference evidence="3" key="2">
    <citation type="submission" date="2020-09" db="EMBL/GenBank/DDBJ databases">
        <authorList>
            <person name="Sun Q."/>
            <person name="Kim S."/>
        </authorList>
    </citation>
    <scope>NUCLEOTIDE SEQUENCE</scope>
    <source>
        <strain evidence="3">KCTC 12870</strain>
    </source>
</reference>
<sequence>MPDEITKDIHEKLCDNQRPDGTKLTARNRDNRRPGFDFNFHPPKSVTALYELAGDRRIEEAFVRAVQRTMSEVERNIECRIRKGGVHENRKTGNAAYSLFLHRTTRPVMGSDDPELAPLSHKPDPHLHAHAFVYNATYDAVEKQWKAIQLYNMKFGGEAPYYEGYFHNELAREMLNLGYRIESTRDSWEIADVPPSIREKFSRRTRELEALAQERGITSAREKAALNAKTRQNKAENLTMDELQTDWKRVLSPAEEQALAHTYQRSLRTPPPPDDPMALERACSHALWHCLERRSDPLEKRVIGEALKSAPGHLRVDKIRERLQEKGAIVAQIGGQERLTTVEAFRQEEAMKSFARRGRGREEPLNPQQREWRCDLFRDPSADTAQQKQAIEHILKSRDRVIAVRGAAGTGKTSMMEEAVRGIEEGGRRAFVFAPTADAARSVLRGAGFTEADTVQQLLKNPQWKDRVKGQAIWIDEAGLLSVPDMQKIFELAQKQDCRVILTGDDKQHNSVIRGDAFRILQNSKCVRPVELTRNQRQKSDPRYQLAVDLLSRGNEKDAARGFDRLVKMGAIHQAPRDEIAYETAASYVKKVARSNGLREKTSAMVCPTHEGNRELTGIIRSMLRDKGVLGTQEHDVVTLRQIPLTEADKRQARNYEAGQVIEFHRAIPGCSAGSRVVVDAVDPQTGKVWVNNHERQIDLSYSERFSVYARETLQVAQGERLRITKGAPLKNPKTGESKQMENGMECRVKGFDRRGSLILDNGWAMPTDFGHISHGYCRTSQASQGQTRDGARAFMPSDTLCATNREAFYVTVSRGKEDVEIFTDNIEELRESILRSAARRESSEVVRAKSPLLYRKMQAGFLRDQFSEMAQSFCQSARRKAAHQLEIGREHLGHALERNLPITKGFVFERTRERIR</sequence>
<dbReference type="SMART" id="SM00382">
    <property type="entry name" value="AAA"/>
    <property type="match status" value="1"/>
</dbReference>
<accession>A0A8J3DMK5</accession>
<dbReference type="SUPFAM" id="SSF55464">
    <property type="entry name" value="Origin of replication-binding domain, RBD-like"/>
    <property type="match status" value="1"/>
</dbReference>
<dbReference type="EMBL" id="BMXG01000027">
    <property type="protein sequence ID" value="GHC11919.1"/>
    <property type="molecule type" value="Genomic_DNA"/>
</dbReference>